<dbReference type="InterPro" id="IPR050330">
    <property type="entry name" value="Bact_OuterMem_StrucFunc"/>
</dbReference>
<sequence>MMQSPMKNTSLLLTAMFLMTPFIHGCASTEELYAQYDEQACRVALEQAPSGITVVRELSTDETMTWEPVVRFDLEMDVLGRQAKERLDRDVAVLERYPEMRVSVRGFTDASGDKDFNAALASRRVDMVAAYLLSKGVTSARMDKVPLGEGLPLQIAEPEARVPLNRRVELLLLDVNGNPLAYQVGNLNDY</sequence>
<keyword evidence="7" id="KW-0449">Lipoprotein</keyword>
<feature type="domain" description="OmpA-like" evidence="6">
    <location>
        <begin position="64"/>
        <end position="176"/>
    </location>
</feature>
<dbReference type="SUPFAM" id="SSF103088">
    <property type="entry name" value="OmpA-like"/>
    <property type="match status" value="1"/>
</dbReference>
<organism evidence="7 8">
    <name type="scientific">Granulosicoccus antarcticus IMCC3135</name>
    <dbReference type="NCBI Taxonomy" id="1192854"/>
    <lineage>
        <taxon>Bacteria</taxon>
        <taxon>Pseudomonadati</taxon>
        <taxon>Pseudomonadota</taxon>
        <taxon>Gammaproteobacteria</taxon>
        <taxon>Chromatiales</taxon>
        <taxon>Granulosicoccaceae</taxon>
        <taxon>Granulosicoccus</taxon>
    </lineage>
</organism>
<feature type="signal peptide" evidence="5">
    <location>
        <begin position="1"/>
        <end position="26"/>
    </location>
</feature>
<keyword evidence="3" id="KW-0998">Cell outer membrane</keyword>
<dbReference type="PRINTS" id="PR01021">
    <property type="entry name" value="OMPADOMAIN"/>
</dbReference>
<dbReference type="PANTHER" id="PTHR30329:SF21">
    <property type="entry name" value="LIPOPROTEIN YIAD-RELATED"/>
    <property type="match status" value="1"/>
</dbReference>
<evidence type="ECO:0000256" key="1">
    <source>
        <dbReference type="ARBA" id="ARBA00004442"/>
    </source>
</evidence>
<keyword evidence="8" id="KW-1185">Reference proteome</keyword>
<evidence type="ECO:0000313" key="7">
    <source>
        <dbReference type="EMBL" id="ASJ76598.1"/>
    </source>
</evidence>
<evidence type="ECO:0000256" key="5">
    <source>
        <dbReference type="SAM" id="SignalP"/>
    </source>
</evidence>
<dbReference type="EMBL" id="CP018632">
    <property type="protein sequence ID" value="ASJ76598.1"/>
    <property type="molecule type" value="Genomic_DNA"/>
</dbReference>
<accession>A0A2Z2P2P1</accession>
<protein>
    <submittedName>
        <fullName evidence="7">Outer membrane lipoprotein Omp16</fullName>
    </submittedName>
</protein>
<dbReference type="PANTHER" id="PTHR30329">
    <property type="entry name" value="STATOR ELEMENT OF FLAGELLAR MOTOR COMPLEX"/>
    <property type="match status" value="1"/>
</dbReference>
<dbReference type="Gene3D" id="3.30.1330.60">
    <property type="entry name" value="OmpA-like domain"/>
    <property type="match status" value="1"/>
</dbReference>
<dbReference type="Pfam" id="PF00691">
    <property type="entry name" value="OmpA"/>
    <property type="match status" value="1"/>
</dbReference>
<evidence type="ECO:0000259" key="6">
    <source>
        <dbReference type="PROSITE" id="PS51123"/>
    </source>
</evidence>
<dbReference type="KEGG" id="gai:IMCC3135_32765"/>
<evidence type="ECO:0000313" key="8">
    <source>
        <dbReference type="Proteomes" id="UP000250079"/>
    </source>
</evidence>
<dbReference type="InterPro" id="IPR006664">
    <property type="entry name" value="OMP_bac"/>
</dbReference>
<evidence type="ECO:0000256" key="2">
    <source>
        <dbReference type="ARBA" id="ARBA00023136"/>
    </source>
</evidence>
<dbReference type="CDD" id="cd07185">
    <property type="entry name" value="OmpA_C-like"/>
    <property type="match status" value="1"/>
</dbReference>
<proteinExistence type="predicted"/>
<dbReference type="Proteomes" id="UP000250079">
    <property type="component" value="Chromosome"/>
</dbReference>
<reference evidence="7 8" key="1">
    <citation type="submission" date="2016-12" db="EMBL/GenBank/DDBJ databases">
        <authorList>
            <person name="Song W.-J."/>
            <person name="Kurnit D.M."/>
        </authorList>
    </citation>
    <scope>NUCLEOTIDE SEQUENCE [LARGE SCALE GENOMIC DNA]</scope>
    <source>
        <strain evidence="7 8">IMCC3135</strain>
    </source>
</reference>
<dbReference type="AlphaFoldDB" id="A0A2Z2P2P1"/>
<evidence type="ECO:0000256" key="4">
    <source>
        <dbReference type="PROSITE-ProRule" id="PRU00473"/>
    </source>
</evidence>
<keyword evidence="5" id="KW-0732">Signal</keyword>
<dbReference type="InterPro" id="IPR036737">
    <property type="entry name" value="OmpA-like_sf"/>
</dbReference>
<comment type="subcellular location">
    <subcellularLocation>
        <location evidence="1">Cell outer membrane</location>
    </subcellularLocation>
</comment>
<keyword evidence="2 4" id="KW-0472">Membrane</keyword>
<name>A0A2Z2P2P1_9GAMM</name>
<dbReference type="InterPro" id="IPR006665">
    <property type="entry name" value="OmpA-like"/>
</dbReference>
<feature type="chain" id="PRO_5016258240" evidence="5">
    <location>
        <begin position="27"/>
        <end position="190"/>
    </location>
</feature>
<gene>
    <name evidence="7" type="ORF">IMCC3135_32765</name>
</gene>
<dbReference type="PROSITE" id="PS51123">
    <property type="entry name" value="OMPA_2"/>
    <property type="match status" value="1"/>
</dbReference>
<dbReference type="GO" id="GO:0009279">
    <property type="term" value="C:cell outer membrane"/>
    <property type="evidence" value="ECO:0007669"/>
    <property type="project" value="UniProtKB-SubCell"/>
</dbReference>
<evidence type="ECO:0000256" key="3">
    <source>
        <dbReference type="ARBA" id="ARBA00023237"/>
    </source>
</evidence>